<protein>
    <submittedName>
        <fullName evidence="1">Uncharacterized protein</fullName>
    </submittedName>
</protein>
<name>A0A139AFZ3_GONPJ</name>
<sequence length="198" mass="21827">MAMLVARVRLVAAGSPTHDIHRPIIPLLHRLIDLLPSLLRSLLIRAASSTHRCINPSPPASPREKSTKPESAVRCGTRTEYPALVPVIPTWHDKLAVMWNLNVRQVFDLRILRLFPKLETLGEVPVAVPCGNFEFLSWPDLSEDTTNGGQDSMLAATVARARVHSLRVAIYGIEARSEHSFDDQSHPPAPICATTVTP</sequence>
<organism evidence="1 2">
    <name type="scientific">Gonapodya prolifera (strain JEL478)</name>
    <name type="common">Monoblepharis prolifera</name>
    <dbReference type="NCBI Taxonomy" id="1344416"/>
    <lineage>
        <taxon>Eukaryota</taxon>
        <taxon>Fungi</taxon>
        <taxon>Fungi incertae sedis</taxon>
        <taxon>Chytridiomycota</taxon>
        <taxon>Chytridiomycota incertae sedis</taxon>
        <taxon>Monoblepharidomycetes</taxon>
        <taxon>Monoblepharidales</taxon>
        <taxon>Gonapodyaceae</taxon>
        <taxon>Gonapodya</taxon>
    </lineage>
</organism>
<dbReference type="AlphaFoldDB" id="A0A139AFZ3"/>
<accession>A0A139AFZ3</accession>
<evidence type="ECO:0000313" key="2">
    <source>
        <dbReference type="Proteomes" id="UP000070544"/>
    </source>
</evidence>
<gene>
    <name evidence="1" type="ORF">M427DRAFT_32162</name>
</gene>
<dbReference type="EMBL" id="KQ965760">
    <property type="protein sequence ID" value="KXS15742.1"/>
    <property type="molecule type" value="Genomic_DNA"/>
</dbReference>
<keyword evidence="2" id="KW-1185">Reference proteome</keyword>
<reference evidence="1 2" key="1">
    <citation type="journal article" date="2015" name="Genome Biol. Evol.">
        <title>Phylogenomic analyses indicate that early fungi evolved digesting cell walls of algal ancestors of land plants.</title>
        <authorList>
            <person name="Chang Y."/>
            <person name="Wang S."/>
            <person name="Sekimoto S."/>
            <person name="Aerts A.L."/>
            <person name="Choi C."/>
            <person name="Clum A."/>
            <person name="LaButti K.M."/>
            <person name="Lindquist E.A."/>
            <person name="Yee Ngan C."/>
            <person name="Ohm R.A."/>
            <person name="Salamov A.A."/>
            <person name="Grigoriev I.V."/>
            <person name="Spatafora J.W."/>
            <person name="Berbee M.L."/>
        </authorList>
    </citation>
    <scope>NUCLEOTIDE SEQUENCE [LARGE SCALE GENOMIC DNA]</scope>
    <source>
        <strain evidence="1 2">JEL478</strain>
    </source>
</reference>
<evidence type="ECO:0000313" key="1">
    <source>
        <dbReference type="EMBL" id="KXS15742.1"/>
    </source>
</evidence>
<dbReference type="Proteomes" id="UP000070544">
    <property type="component" value="Unassembled WGS sequence"/>
</dbReference>
<proteinExistence type="predicted"/>